<dbReference type="AlphaFoldDB" id="A0A4U9RLZ2"/>
<feature type="transmembrane region" description="Helical" evidence="1">
    <location>
        <begin position="6"/>
        <end position="31"/>
    </location>
</feature>
<dbReference type="Proteomes" id="UP000308489">
    <property type="component" value="Chromosome 1"/>
</dbReference>
<dbReference type="KEGG" id="hhw:NCTC503_01960"/>
<sequence>MGNERRYASIGLGVLRSTTVTIVCLLLYTLITSLTSKNMETKSLGITFLIITLVSVLYGAAYAARKAKEKGWLVGMLVGLLYILLIYIISIIAGRDYALGMKDLCRVLLCVFAGTLSGMLGINL</sequence>
<feature type="transmembrane region" description="Helical" evidence="1">
    <location>
        <begin position="71"/>
        <end position="92"/>
    </location>
</feature>
<keyword evidence="1" id="KW-1133">Transmembrane helix</keyword>
<gene>
    <name evidence="2" type="ORF">NCTC503_01960</name>
</gene>
<organism evidence="2 3">
    <name type="scientific">Hathewaya histolytica</name>
    <name type="common">Clostridium histolyticum</name>
    <dbReference type="NCBI Taxonomy" id="1498"/>
    <lineage>
        <taxon>Bacteria</taxon>
        <taxon>Bacillati</taxon>
        <taxon>Bacillota</taxon>
        <taxon>Clostridia</taxon>
        <taxon>Eubacteriales</taxon>
        <taxon>Clostridiaceae</taxon>
        <taxon>Hathewaya</taxon>
    </lineage>
</organism>
<dbReference type="OrthoDB" id="2086722at2"/>
<proteinExistence type="predicted"/>
<accession>A0A4U9RLZ2</accession>
<dbReference type="InterPro" id="IPR023804">
    <property type="entry name" value="DUF3792_TM"/>
</dbReference>
<keyword evidence="1" id="KW-0472">Membrane</keyword>
<feature type="transmembrane region" description="Helical" evidence="1">
    <location>
        <begin position="43"/>
        <end position="65"/>
    </location>
</feature>
<evidence type="ECO:0000256" key="1">
    <source>
        <dbReference type="SAM" id="Phobius"/>
    </source>
</evidence>
<dbReference type="RefSeq" id="WP_138210544.1">
    <property type="nucleotide sequence ID" value="NZ_CBCRUQ010000003.1"/>
</dbReference>
<dbReference type="EMBL" id="LR590481">
    <property type="protein sequence ID" value="VTQ92498.1"/>
    <property type="molecule type" value="Genomic_DNA"/>
</dbReference>
<name>A0A4U9RLZ2_HATHI</name>
<keyword evidence="1" id="KW-0812">Transmembrane</keyword>
<evidence type="ECO:0000313" key="3">
    <source>
        <dbReference type="Proteomes" id="UP000308489"/>
    </source>
</evidence>
<evidence type="ECO:0000313" key="2">
    <source>
        <dbReference type="EMBL" id="VTQ92498.1"/>
    </source>
</evidence>
<reference evidence="2 3" key="1">
    <citation type="submission" date="2019-05" db="EMBL/GenBank/DDBJ databases">
        <authorList>
            <consortium name="Pathogen Informatics"/>
        </authorList>
    </citation>
    <scope>NUCLEOTIDE SEQUENCE [LARGE SCALE GENOMIC DNA]</scope>
    <source>
        <strain evidence="2 3">NCTC503</strain>
    </source>
</reference>
<dbReference type="NCBIfam" id="TIGR04086">
    <property type="entry name" value="TIGR04086_membr"/>
    <property type="match status" value="1"/>
</dbReference>
<protein>
    <submittedName>
        <fullName evidence="2">Membrane protein</fullName>
    </submittedName>
</protein>
<keyword evidence="3" id="KW-1185">Reference proteome</keyword>
<dbReference type="Pfam" id="PF12670">
    <property type="entry name" value="DUF3792"/>
    <property type="match status" value="1"/>
</dbReference>